<comment type="caution">
    <text evidence="1">The sequence shown here is derived from an EMBL/GenBank/DDBJ whole genome shotgun (WGS) entry which is preliminary data.</text>
</comment>
<gene>
    <name evidence="1" type="ORF">PG303_05975</name>
</gene>
<accession>A0AAP6LM74</accession>
<protein>
    <submittedName>
        <fullName evidence="1">Uncharacterized protein</fullName>
    </submittedName>
</protein>
<sequence length="133" mass="15534">MKQTRCLSDEVKEAFINFVMDANAKTESVTDVHYQKLMSDKIRFITDWSHKYLSECDLKVLQKHPLSPEEGLKGLEKLKKTKWYKGIHQIQQISEQVSCQTKDLFTMIKRLSVENIQLRAEIARLKTPPSHSK</sequence>
<evidence type="ECO:0000313" key="1">
    <source>
        <dbReference type="EMBL" id="MDY3512761.1"/>
    </source>
</evidence>
<dbReference type="Proteomes" id="UP001284033">
    <property type="component" value="Unassembled WGS sequence"/>
</dbReference>
<reference evidence="1" key="1">
    <citation type="submission" date="2023-01" db="EMBL/GenBank/DDBJ databases">
        <title>Genome-based studies on antimicrobial resistance profiles of Riemerella anatipestifer in China, 1994 to 2021.</title>
        <authorList>
            <person name="Yang Z."/>
            <person name="Zhu D."/>
        </authorList>
    </citation>
    <scope>NUCLEOTIDE SEQUENCE</scope>
    <source>
        <strain evidence="1">RCAD1218</strain>
    </source>
</reference>
<proteinExistence type="predicted"/>
<name>A0AAP6LM74_RIEAN</name>
<dbReference type="RefSeq" id="WP_264309144.1">
    <property type="nucleotide sequence ID" value="NZ_JAFELT010000003.1"/>
</dbReference>
<dbReference type="AlphaFoldDB" id="A0AAP6LM74"/>
<organism evidence="1 2">
    <name type="scientific">Riemerella anatipestifer</name>
    <name type="common">Moraxella anatipestifer</name>
    <dbReference type="NCBI Taxonomy" id="34085"/>
    <lineage>
        <taxon>Bacteria</taxon>
        <taxon>Pseudomonadati</taxon>
        <taxon>Bacteroidota</taxon>
        <taxon>Flavobacteriia</taxon>
        <taxon>Flavobacteriales</taxon>
        <taxon>Weeksellaceae</taxon>
        <taxon>Riemerella</taxon>
    </lineage>
</organism>
<dbReference type="EMBL" id="JAQZHK010000004">
    <property type="protein sequence ID" value="MDY3512761.1"/>
    <property type="molecule type" value="Genomic_DNA"/>
</dbReference>
<evidence type="ECO:0000313" key="2">
    <source>
        <dbReference type="Proteomes" id="UP001284033"/>
    </source>
</evidence>